<evidence type="ECO:0000256" key="5">
    <source>
        <dbReference type="ARBA" id="ARBA00038007"/>
    </source>
</evidence>
<dbReference type="STRING" id="745531.A0A0C3S807"/>
<feature type="compositionally biased region" description="Basic and acidic residues" evidence="7">
    <location>
        <begin position="444"/>
        <end position="457"/>
    </location>
</feature>
<evidence type="ECO:0000313" key="10">
    <source>
        <dbReference type="Proteomes" id="UP000053257"/>
    </source>
</evidence>
<proteinExistence type="inferred from homology"/>
<feature type="domain" description="G-patch" evidence="8">
    <location>
        <begin position="25"/>
        <end position="71"/>
    </location>
</feature>
<comment type="similarity">
    <text evidence="5">Belongs to the PINX1 family.</text>
</comment>
<dbReference type="InterPro" id="IPR000467">
    <property type="entry name" value="G_patch_dom"/>
</dbReference>
<feature type="region of interest" description="Disordered" evidence="7">
    <location>
        <begin position="106"/>
        <end position="263"/>
    </location>
</feature>
<feature type="region of interest" description="Disordered" evidence="7">
    <location>
        <begin position="1"/>
        <end position="20"/>
    </location>
</feature>
<feature type="compositionally biased region" description="Low complexity" evidence="7">
    <location>
        <begin position="284"/>
        <end position="301"/>
    </location>
</feature>
<dbReference type="PANTHER" id="PTHR23149:SF31">
    <property type="entry name" value="PROTEIN PXR1"/>
    <property type="match status" value="1"/>
</dbReference>
<sequence length="497" mass="54240">MGLAGRKEKQRIPNDPRNLSWADDANKFGAAYLQKLGWSAGTGLGTSGDGRTSHIKVHQKLDMLGIGAAHQKDPNGLAWKQNKDFENLLRRLNAANGDGEVEEATLKIDGFSKATEEPAAEVDSSKKRKRNADEEQVKIDEAEETKEERKKRKKEEKEKRKKEKKERKARATEGAIEEKVMASTPEPQAPPPPKPAVGRPVRAHRARFMASKNIAAKSSAAIDEILGISRSGTATPYPTTSIPDTPAESSSSATPLKDDGLKLQELTTSSKSVMDYFKEKLLAKSNSASSSSSPLASSSSSTPRDADEELDDYDDRPRGGLGLGFGAGSSKTSLGASRLRSEVTFEQDAEVTTRTGLGAFSRMSTMFSSAKITENSLESTAESVEVKVVEETAVVEDAGIEGGERKKKRKDKGKKRDESSALDEKESKKKKKRRRDTDESETPAEEKPAKEAKVAKKEKTRKVHREGAADEGGESPKKRSRKSKKVKSSEYVDDEDS</sequence>
<feature type="compositionally biased region" description="Polar residues" evidence="7">
    <location>
        <begin position="230"/>
        <end position="254"/>
    </location>
</feature>
<feature type="compositionally biased region" description="Basic and acidic residues" evidence="7">
    <location>
        <begin position="1"/>
        <end position="14"/>
    </location>
</feature>
<feature type="region of interest" description="Disordered" evidence="7">
    <location>
        <begin position="374"/>
        <end position="497"/>
    </location>
</feature>
<dbReference type="OrthoDB" id="29523at2759"/>
<dbReference type="GO" id="GO:0005730">
    <property type="term" value="C:nucleolus"/>
    <property type="evidence" value="ECO:0007669"/>
    <property type="project" value="UniProtKB-SubCell"/>
</dbReference>
<evidence type="ECO:0000256" key="3">
    <source>
        <dbReference type="ARBA" id="ARBA00022552"/>
    </source>
</evidence>
<comment type="subcellular location">
    <subcellularLocation>
        <location evidence="1">Nucleus</location>
        <location evidence="1">Nucleolus</location>
    </subcellularLocation>
</comment>
<evidence type="ECO:0000256" key="2">
    <source>
        <dbReference type="ARBA" id="ARBA00022517"/>
    </source>
</evidence>
<gene>
    <name evidence="9" type="ORF">PHLGIDRAFT_129166</name>
</gene>
<dbReference type="SMART" id="SM00443">
    <property type="entry name" value="G_patch"/>
    <property type="match status" value="1"/>
</dbReference>
<reference evidence="9 10" key="1">
    <citation type="journal article" date="2014" name="PLoS Genet.">
        <title>Analysis of the Phlebiopsis gigantea genome, transcriptome and secretome provides insight into its pioneer colonization strategies of wood.</title>
        <authorList>
            <person name="Hori C."/>
            <person name="Ishida T."/>
            <person name="Igarashi K."/>
            <person name="Samejima M."/>
            <person name="Suzuki H."/>
            <person name="Master E."/>
            <person name="Ferreira P."/>
            <person name="Ruiz-Duenas F.J."/>
            <person name="Held B."/>
            <person name="Canessa P."/>
            <person name="Larrondo L.F."/>
            <person name="Schmoll M."/>
            <person name="Druzhinina I.S."/>
            <person name="Kubicek C.P."/>
            <person name="Gaskell J.A."/>
            <person name="Kersten P."/>
            <person name="St John F."/>
            <person name="Glasner J."/>
            <person name="Sabat G."/>
            <person name="Splinter BonDurant S."/>
            <person name="Syed K."/>
            <person name="Yadav J."/>
            <person name="Mgbeahuruike A.C."/>
            <person name="Kovalchuk A."/>
            <person name="Asiegbu F.O."/>
            <person name="Lackner G."/>
            <person name="Hoffmeister D."/>
            <person name="Rencoret J."/>
            <person name="Gutierrez A."/>
            <person name="Sun H."/>
            <person name="Lindquist E."/>
            <person name="Barry K."/>
            <person name="Riley R."/>
            <person name="Grigoriev I.V."/>
            <person name="Henrissat B."/>
            <person name="Kues U."/>
            <person name="Berka R.M."/>
            <person name="Martinez A.T."/>
            <person name="Covert S.F."/>
            <person name="Blanchette R.A."/>
            <person name="Cullen D."/>
        </authorList>
    </citation>
    <scope>NUCLEOTIDE SEQUENCE [LARGE SCALE GENOMIC DNA]</scope>
    <source>
        <strain evidence="9 10">11061_1 CR5-6</strain>
    </source>
</reference>
<keyword evidence="2" id="KW-0690">Ribosome biogenesis</keyword>
<organism evidence="9 10">
    <name type="scientific">Phlebiopsis gigantea (strain 11061_1 CR5-6)</name>
    <name type="common">White-rot fungus</name>
    <name type="synonym">Peniophora gigantea</name>
    <dbReference type="NCBI Taxonomy" id="745531"/>
    <lineage>
        <taxon>Eukaryota</taxon>
        <taxon>Fungi</taxon>
        <taxon>Dikarya</taxon>
        <taxon>Basidiomycota</taxon>
        <taxon>Agaricomycotina</taxon>
        <taxon>Agaricomycetes</taxon>
        <taxon>Polyporales</taxon>
        <taxon>Phanerochaetaceae</taxon>
        <taxon>Phlebiopsis</taxon>
    </lineage>
</organism>
<evidence type="ECO:0000256" key="4">
    <source>
        <dbReference type="ARBA" id="ARBA00023242"/>
    </source>
</evidence>
<protein>
    <recommendedName>
        <fullName evidence="6">PinX1-related protein 1</fullName>
    </recommendedName>
</protein>
<evidence type="ECO:0000256" key="6">
    <source>
        <dbReference type="ARBA" id="ARBA00041961"/>
    </source>
</evidence>
<feature type="region of interest" description="Disordered" evidence="7">
    <location>
        <begin position="284"/>
        <end position="346"/>
    </location>
</feature>
<dbReference type="InterPro" id="IPR050656">
    <property type="entry name" value="PINX1"/>
</dbReference>
<feature type="compositionally biased region" description="Low complexity" evidence="7">
    <location>
        <begin position="210"/>
        <end position="222"/>
    </location>
</feature>
<dbReference type="PROSITE" id="PS50174">
    <property type="entry name" value="G_PATCH"/>
    <property type="match status" value="1"/>
</dbReference>
<keyword evidence="3" id="KW-0698">rRNA processing</keyword>
<feature type="compositionally biased region" description="Basic residues" evidence="7">
    <location>
        <begin position="149"/>
        <end position="168"/>
    </location>
</feature>
<dbReference type="Pfam" id="PF01585">
    <property type="entry name" value="G-patch"/>
    <property type="match status" value="1"/>
</dbReference>
<dbReference type="GO" id="GO:0003676">
    <property type="term" value="F:nucleic acid binding"/>
    <property type="evidence" value="ECO:0007669"/>
    <property type="project" value="InterPro"/>
</dbReference>
<evidence type="ECO:0000259" key="8">
    <source>
        <dbReference type="PROSITE" id="PS50174"/>
    </source>
</evidence>
<feature type="compositionally biased region" description="Basic and acidic residues" evidence="7">
    <location>
        <begin position="131"/>
        <end position="140"/>
    </location>
</feature>
<dbReference type="PANTHER" id="PTHR23149">
    <property type="entry name" value="G PATCH DOMAIN CONTAINING PROTEIN"/>
    <property type="match status" value="1"/>
</dbReference>
<dbReference type="EMBL" id="KN840556">
    <property type="protein sequence ID" value="KIP05005.1"/>
    <property type="molecule type" value="Genomic_DNA"/>
</dbReference>
<name>A0A0C3S807_PHLG1</name>
<evidence type="ECO:0000313" key="9">
    <source>
        <dbReference type="EMBL" id="KIP05005.1"/>
    </source>
</evidence>
<dbReference type="GO" id="GO:0006364">
    <property type="term" value="P:rRNA processing"/>
    <property type="evidence" value="ECO:0007669"/>
    <property type="project" value="UniProtKB-KW"/>
</dbReference>
<dbReference type="Proteomes" id="UP000053257">
    <property type="component" value="Unassembled WGS sequence"/>
</dbReference>
<accession>A0A0C3S807</accession>
<keyword evidence="4" id="KW-0539">Nucleus</keyword>
<keyword evidence="10" id="KW-1185">Reference proteome</keyword>
<evidence type="ECO:0000256" key="7">
    <source>
        <dbReference type="SAM" id="MobiDB-lite"/>
    </source>
</evidence>
<dbReference type="HOGENOM" id="CLU_044872_0_0_1"/>
<dbReference type="AlphaFoldDB" id="A0A0C3S807"/>
<feature type="compositionally biased region" description="Basic and acidic residues" evidence="7">
    <location>
        <begin position="414"/>
        <end position="427"/>
    </location>
</feature>
<evidence type="ECO:0000256" key="1">
    <source>
        <dbReference type="ARBA" id="ARBA00004604"/>
    </source>
</evidence>